<dbReference type="InterPro" id="IPR000643">
    <property type="entry name" value="Iodothyronine_deiodinase"/>
</dbReference>
<dbReference type="AlphaFoldDB" id="A0AAE0Q9U8"/>
<dbReference type="GO" id="GO:0042446">
    <property type="term" value="P:hormone biosynthetic process"/>
    <property type="evidence" value="ECO:0007669"/>
    <property type="project" value="UniProtKB-KW"/>
</dbReference>
<gene>
    <name evidence="2" type="ORF">QTP70_006384</name>
</gene>
<proteinExistence type="inferred from homology"/>
<organism evidence="2 3">
    <name type="scientific">Hemibagrus guttatus</name>
    <dbReference type="NCBI Taxonomy" id="175788"/>
    <lineage>
        <taxon>Eukaryota</taxon>
        <taxon>Metazoa</taxon>
        <taxon>Chordata</taxon>
        <taxon>Craniata</taxon>
        <taxon>Vertebrata</taxon>
        <taxon>Euteleostomi</taxon>
        <taxon>Actinopterygii</taxon>
        <taxon>Neopterygii</taxon>
        <taxon>Teleostei</taxon>
        <taxon>Ostariophysi</taxon>
        <taxon>Siluriformes</taxon>
        <taxon>Bagridae</taxon>
        <taxon>Hemibagrus</taxon>
    </lineage>
</organism>
<keyword evidence="1" id="KW-0560">Oxidoreductase</keyword>
<dbReference type="GO" id="GO:0042403">
    <property type="term" value="P:thyroid hormone metabolic process"/>
    <property type="evidence" value="ECO:0007669"/>
    <property type="project" value="TreeGrafter"/>
</dbReference>
<dbReference type="Pfam" id="PF00837">
    <property type="entry name" value="T4_deiodinase"/>
    <property type="match status" value="1"/>
</dbReference>
<accession>A0AAE0Q9U8</accession>
<evidence type="ECO:0000313" key="2">
    <source>
        <dbReference type="EMBL" id="KAK3516234.1"/>
    </source>
</evidence>
<dbReference type="PANTHER" id="PTHR11781">
    <property type="entry name" value="IODOTHYRONINE DEIODINASE"/>
    <property type="match status" value="1"/>
</dbReference>
<evidence type="ECO:0000256" key="1">
    <source>
        <dbReference type="RuleBase" id="RU000676"/>
    </source>
</evidence>
<dbReference type="Proteomes" id="UP001274896">
    <property type="component" value="Unassembled WGS sequence"/>
</dbReference>
<dbReference type="Gene3D" id="3.40.30.10">
    <property type="entry name" value="Glutaredoxin"/>
    <property type="match status" value="1"/>
</dbReference>
<keyword evidence="3" id="KW-1185">Reference proteome</keyword>
<comment type="similarity">
    <text evidence="1">Belongs to the iodothyronine deiodinase family.</text>
</comment>
<keyword evidence="1" id="KW-0893">Thyroid hormones biosynthesis</keyword>
<evidence type="ECO:0000313" key="3">
    <source>
        <dbReference type="Proteomes" id="UP001274896"/>
    </source>
</evidence>
<dbReference type="EMBL" id="JAUCMX010000019">
    <property type="protein sequence ID" value="KAK3516234.1"/>
    <property type="molecule type" value="Genomic_DNA"/>
</dbReference>
<keyword evidence="1" id="KW-0712">Selenocysteine</keyword>
<comment type="function">
    <text evidence="1">Responsible for the deiodination of T4 (3,5,3',5'-tetraiodothyronine).</text>
</comment>
<reference evidence="2" key="1">
    <citation type="submission" date="2023-06" db="EMBL/GenBank/DDBJ databases">
        <title>Male Hemibagrus guttatus genome.</title>
        <authorList>
            <person name="Bian C."/>
        </authorList>
    </citation>
    <scope>NUCLEOTIDE SEQUENCE</scope>
    <source>
        <strain evidence="2">Male_cb2023</strain>
        <tissue evidence="2">Muscle</tissue>
    </source>
</reference>
<sequence length="75" mass="8600">MNAIVPSTVVVVDTMDNSSNRAYGAYFERLYVIKDEKVVYQGGRGPEGYRISELRDWLEQYRQELEGSKPVVVQV</sequence>
<comment type="caution">
    <text evidence="2">The sequence shown here is derived from an EMBL/GenBank/DDBJ whole genome shotgun (WGS) entry which is preliminary data.</text>
</comment>
<dbReference type="GO" id="GO:0004800">
    <property type="term" value="F:thyroxine 5'-deiodinase activity"/>
    <property type="evidence" value="ECO:0007669"/>
    <property type="project" value="InterPro"/>
</dbReference>
<dbReference type="PANTHER" id="PTHR11781:SF4">
    <property type="entry name" value="THYROXINE 5-DEIODINASE"/>
    <property type="match status" value="1"/>
</dbReference>
<protein>
    <recommendedName>
        <fullName evidence="1">Iodothyronine deiodinase</fullName>
    </recommendedName>
</protein>
<name>A0AAE0Q9U8_9TELE</name>